<dbReference type="GO" id="GO:0008235">
    <property type="term" value="F:metalloexopeptidase activity"/>
    <property type="evidence" value="ECO:0007669"/>
    <property type="project" value="UniProtKB-ARBA"/>
</dbReference>
<comment type="cofactor">
    <cofactor evidence="1">
        <name>Mn(2+)</name>
        <dbReference type="ChEBI" id="CHEBI:29035"/>
    </cofactor>
</comment>
<dbReference type="FunFam" id="3.90.230.10:FF:000014">
    <property type="entry name" value="Aminopeptidase P family protein"/>
    <property type="match status" value="1"/>
</dbReference>
<keyword evidence="4" id="KW-0378">Hydrolase</keyword>
<evidence type="ECO:0000256" key="4">
    <source>
        <dbReference type="ARBA" id="ARBA00022801"/>
    </source>
</evidence>
<reference evidence="8" key="1">
    <citation type="journal article" date="2013" name="Int. J. Syst. Evol. Microbiol.">
        <title>Polycladomyces abyssicola gen. nov., sp. nov., a thermophilic filamentous bacterium isolated from hemipelagic sediment.</title>
        <authorList>
            <person name="Tsubouchi T."/>
            <person name="Shimane Y."/>
            <person name="Mori K."/>
            <person name="Usui K."/>
            <person name="Hiraki T."/>
            <person name="Tame A."/>
            <person name="Uematsu K."/>
            <person name="Maruyama T."/>
            <person name="Hatada Y."/>
        </authorList>
    </citation>
    <scope>NUCLEOTIDE SEQUENCE</scope>
    <source>
        <strain evidence="8">JIR-001</strain>
    </source>
</reference>
<evidence type="ECO:0000256" key="5">
    <source>
        <dbReference type="ARBA" id="ARBA00023211"/>
    </source>
</evidence>
<keyword evidence="3" id="KW-0479">Metal-binding</keyword>
<dbReference type="PANTHER" id="PTHR46112">
    <property type="entry name" value="AMINOPEPTIDASE"/>
    <property type="match status" value="1"/>
</dbReference>
<protein>
    <submittedName>
        <fullName evidence="8">Xaa-Pro dipeptidase</fullName>
    </submittedName>
</protein>
<feature type="domain" description="Creatinase N-terminal" evidence="7">
    <location>
        <begin position="4"/>
        <end position="141"/>
    </location>
</feature>
<dbReference type="Proteomes" id="UP000677436">
    <property type="component" value="Chromosome"/>
</dbReference>
<evidence type="ECO:0000256" key="2">
    <source>
        <dbReference type="ARBA" id="ARBA00008766"/>
    </source>
</evidence>
<evidence type="ECO:0000259" key="6">
    <source>
        <dbReference type="Pfam" id="PF00557"/>
    </source>
</evidence>
<dbReference type="SUPFAM" id="SSF55920">
    <property type="entry name" value="Creatinase/aminopeptidase"/>
    <property type="match status" value="1"/>
</dbReference>
<dbReference type="SUPFAM" id="SSF53092">
    <property type="entry name" value="Creatinase/prolidase N-terminal domain"/>
    <property type="match status" value="1"/>
</dbReference>
<dbReference type="Pfam" id="PF00557">
    <property type="entry name" value="Peptidase_M24"/>
    <property type="match status" value="1"/>
</dbReference>
<evidence type="ECO:0000256" key="1">
    <source>
        <dbReference type="ARBA" id="ARBA00001936"/>
    </source>
</evidence>
<dbReference type="EMBL" id="AP024601">
    <property type="protein sequence ID" value="BCU82477.1"/>
    <property type="molecule type" value="Genomic_DNA"/>
</dbReference>
<dbReference type="RefSeq" id="WP_212772809.1">
    <property type="nucleotide sequence ID" value="NZ_AP024601.1"/>
</dbReference>
<gene>
    <name evidence="8" type="primary">pepQ_2</name>
    <name evidence="8" type="ORF">JIR001_22600</name>
</gene>
<feature type="domain" description="Peptidase M24" evidence="6">
    <location>
        <begin position="149"/>
        <end position="351"/>
    </location>
</feature>
<reference evidence="8" key="2">
    <citation type="journal article" date="2021" name="Microbiol. Resour. Announc.">
        <title>Complete Genome Sequence of Polycladomyces abyssicola JIR-001T, Isolated from Hemipelagic Sediment in Deep Seawater.</title>
        <authorList>
            <person name="Tsubouchi T."/>
            <person name="Kaneko Y."/>
        </authorList>
    </citation>
    <scope>NUCLEOTIDE SEQUENCE</scope>
    <source>
        <strain evidence="8">JIR-001</strain>
    </source>
</reference>
<dbReference type="KEGG" id="pabs:JIR001_22600"/>
<evidence type="ECO:0000256" key="3">
    <source>
        <dbReference type="ARBA" id="ARBA00022723"/>
    </source>
</evidence>
<dbReference type="InterPro" id="IPR000994">
    <property type="entry name" value="Pept_M24"/>
</dbReference>
<dbReference type="InterPro" id="IPR050659">
    <property type="entry name" value="Peptidase_M24B"/>
</dbReference>
<dbReference type="PROSITE" id="PS00491">
    <property type="entry name" value="PROLINE_PEPTIDASE"/>
    <property type="match status" value="1"/>
</dbReference>
<sequence>MQVRLEKLSSWLKQESIDAAFLTSTANVFYLSGFLCHPHERLLGLFVFPEAEPLLICPQMEVKQAKNAGWSYEILGYDDTQNPWEMIRDALTSRKIQPNGVRTLAVEKDHLSYRRAELLMSILPGVRFISAEDQMHQLRMIKDSKEIGIMREAARLADYGVEVGFSALKEGVTEMEVVAVIEKELKQKGIQSMAFSTMVLFGEKSGLPHGIPGNRRLQEGDLVLFDLGVVLEGYCSDITRTVAYRSAGEQQREIYETVLQAQLSALDACKPGTPIGELDKTARKLIEKAGYGKYFPHRVGHGLGIEVHEYPSLTSTNTQPLQPGMTFTVEPGIYVEGVGGVRIEDDVMITEEGCEILTNFSKELLIIR</sequence>
<dbReference type="InterPro" id="IPR000587">
    <property type="entry name" value="Creatinase_N"/>
</dbReference>
<dbReference type="AlphaFoldDB" id="A0A8D5UIF4"/>
<dbReference type="PRINTS" id="PR00599">
    <property type="entry name" value="MAPEPTIDASE"/>
</dbReference>
<dbReference type="Gene3D" id="3.40.350.10">
    <property type="entry name" value="Creatinase/prolidase N-terminal domain"/>
    <property type="match status" value="1"/>
</dbReference>
<keyword evidence="5" id="KW-0464">Manganese</keyword>
<dbReference type="GO" id="GO:0004177">
    <property type="term" value="F:aminopeptidase activity"/>
    <property type="evidence" value="ECO:0007669"/>
    <property type="project" value="UniProtKB-ARBA"/>
</dbReference>
<evidence type="ECO:0000313" key="9">
    <source>
        <dbReference type="Proteomes" id="UP000677436"/>
    </source>
</evidence>
<dbReference type="GO" id="GO:0046872">
    <property type="term" value="F:metal ion binding"/>
    <property type="evidence" value="ECO:0007669"/>
    <property type="project" value="UniProtKB-KW"/>
</dbReference>
<dbReference type="InterPro" id="IPR001131">
    <property type="entry name" value="Peptidase_M24B_aminopep-P_CS"/>
</dbReference>
<accession>A0A8D5UIF4</accession>
<dbReference type="InterPro" id="IPR029149">
    <property type="entry name" value="Creatin/AminoP/Spt16_N"/>
</dbReference>
<dbReference type="PANTHER" id="PTHR46112:SF10">
    <property type="entry name" value="DIPEPTIDASE YKVY-RELATED"/>
    <property type="match status" value="1"/>
</dbReference>
<keyword evidence="9" id="KW-1185">Reference proteome</keyword>
<dbReference type="InterPro" id="IPR001714">
    <property type="entry name" value="Pept_M24_MAP"/>
</dbReference>
<comment type="similarity">
    <text evidence="2">Belongs to the peptidase M24B family.</text>
</comment>
<name>A0A8D5UIF4_9BACL</name>
<evidence type="ECO:0000313" key="8">
    <source>
        <dbReference type="EMBL" id="BCU82477.1"/>
    </source>
</evidence>
<dbReference type="CDD" id="cd01092">
    <property type="entry name" value="APP-like"/>
    <property type="match status" value="1"/>
</dbReference>
<organism evidence="8 9">
    <name type="scientific">Polycladomyces abyssicola</name>
    <dbReference type="NCBI Taxonomy" id="1125966"/>
    <lineage>
        <taxon>Bacteria</taxon>
        <taxon>Bacillati</taxon>
        <taxon>Bacillota</taxon>
        <taxon>Bacilli</taxon>
        <taxon>Bacillales</taxon>
        <taxon>Thermoactinomycetaceae</taxon>
        <taxon>Polycladomyces</taxon>
    </lineage>
</organism>
<proteinExistence type="inferred from homology"/>
<dbReference type="Pfam" id="PF01321">
    <property type="entry name" value="Creatinase_N"/>
    <property type="match status" value="1"/>
</dbReference>
<dbReference type="InterPro" id="IPR036005">
    <property type="entry name" value="Creatinase/aminopeptidase-like"/>
</dbReference>
<dbReference type="Gene3D" id="3.90.230.10">
    <property type="entry name" value="Creatinase/methionine aminopeptidase superfamily"/>
    <property type="match status" value="1"/>
</dbReference>
<evidence type="ECO:0000259" key="7">
    <source>
        <dbReference type="Pfam" id="PF01321"/>
    </source>
</evidence>